<evidence type="ECO:0000313" key="1">
    <source>
        <dbReference type="EMBL" id="KAJ2974023.1"/>
    </source>
</evidence>
<reference evidence="1" key="1">
    <citation type="submission" date="2022-08" db="EMBL/GenBank/DDBJ databases">
        <title>Genome Sequence of Lecanicillium fungicola.</title>
        <authorList>
            <person name="Buettner E."/>
        </authorList>
    </citation>
    <scope>NUCLEOTIDE SEQUENCE</scope>
    <source>
        <strain evidence="1">Babe33</strain>
    </source>
</reference>
<proteinExistence type="predicted"/>
<gene>
    <name evidence="1" type="ORF">NQ176_g6272</name>
</gene>
<dbReference type="Proteomes" id="UP001143910">
    <property type="component" value="Unassembled WGS sequence"/>
</dbReference>
<sequence>MAAAATLPPTFAAGPVGQPDIAYTPNWDTYQSRVERHVKDEKRAKELPQGFPTRLDSDLVWDGQTVSDKYQWWYKLDEADIEEINRALKHFKSLGKPLGDITQETFPLPKLHDTLRGISKEIHLGHGFKVVRGILVQNYTREENIIIYAGLASHVAPKRGRQDKSFDGKPADVVLAHIKDLTATVDPHRIGAPAYTTEKQVFHTDAGDVIALFALEAAAEGGESYLASSWHVYNQLAATRPDLIKTLSEPWDSDEFGKSGPPGYTARPLLYHQPAEGDAEERLIIQRQAEALDALHFTAEKAAVSLEFQAGDIQFVNNLSIFHARGAFKDSPEKHRHLVRLWLRDEELAWKTPLQLQDRWDKVYGGVTAENQVFPLEPFLRAPSSGGQPKAAE</sequence>
<name>A0ACC1N4W2_9HYPO</name>
<evidence type="ECO:0000313" key="2">
    <source>
        <dbReference type="Proteomes" id="UP001143910"/>
    </source>
</evidence>
<protein>
    <submittedName>
        <fullName evidence="1">Uncharacterized protein</fullName>
    </submittedName>
</protein>
<accession>A0ACC1N4W2</accession>
<comment type="caution">
    <text evidence="1">The sequence shown here is derived from an EMBL/GenBank/DDBJ whole genome shotgun (WGS) entry which is preliminary data.</text>
</comment>
<organism evidence="1 2">
    <name type="scientific">Zarea fungicola</name>
    <dbReference type="NCBI Taxonomy" id="93591"/>
    <lineage>
        <taxon>Eukaryota</taxon>
        <taxon>Fungi</taxon>
        <taxon>Dikarya</taxon>
        <taxon>Ascomycota</taxon>
        <taxon>Pezizomycotina</taxon>
        <taxon>Sordariomycetes</taxon>
        <taxon>Hypocreomycetidae</taxon>
        <taxon>Hypocreales</taxon>
        <taxon>Cordycipitaceae</taxon>
        <taxon>Zarea</taxon>
    </lineage>
</organism>
<dbReference type="EMBL" id="JANJQO010000885">
    <property type="protein sequence ID" value="KAJ2974023.1"/>
    <property type="molecule type" value="Genomic_DNA"/>
</dbReference>
<keyword evidence="2" id="KW-1185">Reference proteome</keyword>